<feature type="region of interest" description="Disordered" evidence="1">
    <location>
        <begin position="64"/>
        <end position="88"/>
    </location>
</feature>
<evidence type="ECO:0000256" key="2">
    <source>
        <dbReference type="SAM" id="SignalP"/>
    </source>
</evidence>
<gene>
    <name evidence="3" type="ORF">AFIC_002860</name>
</gene>
<feature type="chain" id="PRO_5045268913" description="Lipoprotein" evidence="2">
    <location>
        <begin position="21"/>
        <end position="88"/>
    </location>
</feature>
<dbReference type="EMBL" id="CP113162">
    <property type="protein sequence ID" value="WEF51282.1"/>
    <property type="molecule type" value="Genomic_DNA"/>
</dbReference>
<name>A0ABY8BS83_AFICR</name>
<sequence length="88" mass="9379">MTLRPAIAMAAFAASLLVSACAQFDRTSLPQAAATDDDAICRQQGEPGSQPYVACRRDRDVAASRASRSEAGVERAHKNLAEDMLNGR</sequence>
<evidence type="ECO:0000256" key="1">
    <source>
        <dbReference type="SAM" id="MobiDB-lite"/>
    </source>
</evidence>
<proteinExistence type="predicted"/>
<organism evidence="3 4">
    <name type="scientific">Afipia carboxydohydrogena</name>
    <name type="common">Pseudomonas carboxydohydrogena</name>
    <dbReference type="NCBI Taxonomy" id="290"/>
    <lineage>
        <taxon>Bacteria</taxon>
        <taxon>Pseudomonadati</taxon>
        <taxon>Pseudomonadota</taxon>
        <taxon>Alphaproteobacteria</taxon>
        <taxon>Hyphomicrobiales</taxon>
        <taxon>Nitrobacteraceae</taxon>
        <taxon>Afipia</taxon>
    </lineage>
</organism>
<feature type="signal peptide" evidence="2">
    <location>
        <begin position="1"/>
        <end position="20"/>
    </location>
</feature>
<keyword evidence="4" id="KW-1185">Reference proteome</keyword>
<evidence type="ECO:0008006" key="5">
    <source>
        <dbReference type="Google" id="ProtNLM"/>
    </source>
</evidence>
<evidence type="ECO:0000313" key="4">
    <source>
        <dbReference type="Proteomes" id="UP001213907"/>
    </source>
</evidence>
<feature type="compositionally biased region" description="Basic and acidic residues" evidence="1">
    <location>
        <begin position="64"/>
        <end position="81"/>
    </location>
</feature>
<reference evidence="3 4" key="1">
    <citation type="submission" date="2022-11" db="EMBL/GenBank/DDBJ databases">
        <authorList>
            <person name="Siebert D."/>
            <person name="Busche T."/>
            <person name="Saydam E."/>
            <person name="Kalinowski J."/>
            <person name="Ruckert C."/>
            <person name="Blombach B."/>
        </authorList>
    </citation>
    <scope>NUCLEOTIDE SEQUENCE [LARGE SCALE GENOMIC DNA]</scope>
    <source>
        <strain evidence="3 4">DSM 1083</strain>
    </source>
</reference>
<dbReference type="Proteomes" id="UP001213907">
    <property type="component" value="Chromosome"/>
</dbReference>
<dbReference type="PROSITE" id="PS51257">
    <property type="entry name" value="PROKAR_LIPOPROTEIN"/>
    <property type="match status" value="1"/>
</dbReference>
<evidence type="ECO:0000313" key="3">
    <source>
        <dbReference type="EMBL" id="WEF51282.1"/>
    </source>
</evidence>
<protein>
    <recommendedName>
        <fullName evidence="5">Lipoprotein</fullName>
    </recommendedName>
</protein>
<accession>A0ABY8BS83</accession>
<keyword evidence="2" id="KW-0732">Signal</keyword>